<organism evidence="1">
    <name type="scientific">marine sediment metagenome</name>
    <dbReference type="NCBI Taxonomy" id="412755"/>
    <lineage>
        <taxon>unclassified sequences</taxon>
        <taxon>metagenomes</taxon>
        <taxon>ecological metagenomes</taxon>
    </lineage>
</organism>
<dbReference type="AlphaFoldDB" id="X1BMR3"/>
<name>X1BMR3_9ZZZZ</name>
<evidence type="ECO:0000313" key="1">
    <source>
        <dbReference type="EMBL" id="GAG85368.1"/>
    </source>
</evidence>
<gene>
    <name evidence="1" type="ORF">S01H4_30094</name>
</gene>
<comment type="caution">
    <text evidence="1">The sequence shown here is derived from an EMBL/GenBank/DDBJ whole genome shotgun (WGS) entry which is preliminary data.</text>
</comment>
<dbReference type="PROSITE" id="PS51257">
    <property type="entry name" value="PROKAR_LIPOPROTEIN"/>
    <property type="match status" value="1"/>
</dbReference>
<proteinExistence type="predicted"/>
<feature type="non-terminal residue" evidence="1">
    <location>
        <position position="82"/>
    </location>
</feature>
<accession>X1BMR3</accession>
<reference evidence="1" key="1">
    <citation type="journal article" date="2014" name="Front. Microbiol.">
        <title>High frequency of phylogenetically diverse reductive dehalogenase-homologous genes in deep subseafloor sedimentary metagenomes.</title>
        <authorList>
            <person name="Kawai M."/>
            <person name="Futagami T."/>
            <person name="Toyoda A."/>
            <person name="Takaki Y."/>
            <person name="Nishi S."/>
            <person name="Hori S."/>
            <person name="Arai W."/>
            <person name="Tsubouchi T."/>
            <person name="Morono Y."/>
            <person name="Uchiyama I."/>
            <person name="Ito T."/>
            <person name="Fujiyama A."/>
            <person name="Inagaki F."/>
            <person name="Takami H."/>
        </authorList>
    </citation>
    <scope>NUCLEOTIDE SEQUENCE</scope>
    <source>
        <strain evidence="1">Expedition CK06-06</strain>
    </source>
</reference>
<sequence>MKKVIKLTSLIFLIALITSCNDDNSDITPLKKEKITGFAQKGPFNNGASVLISELNSDFVQTGKNITSTIENNQGQYEIDNI</sequence>
<dbReference type="EMBL" id="BART01015504">
    <property type="protein sequence ID" value="GAG85368.1"/>
    <property type="molecule type" value="Genomic_DNA"/>
</dbReference>
<protein>
    <submittedName>
        <fullName evidence="1">Uncharacterized protein</fullName>
    </submittedName>
</protein>